<proteinExistence type="predicted"/>
<keyword evidence="1 2" id="KW-0129">CBS domain</keyword>
<evidence type="ECO:0000256" key="1">
    <source>
        <dbReference type="ARBA" id="ARBA00023122"/>
    </source>
</evidence>
<dbReference type="SUPFAM" id="SSF54631">
    <property type="entry name" value="CBS-domain pair"/>
    <property type="match status" value="1"/>
</dbReference>
<dbReference type="InterPro" id="IPR051257">
    <property type="entry name" value="Diverse_CBS-Domain"/>
</dbReference>
<organism evidence="4">
    <name type="scientific">uncultured Desulfobacteraceae bacterium</name>
    <dbReference type="NCBI Taxonomy" id="218296"/>
    <lineage>
        <taxon>Bacteria</taxon>
        <taxon>Pseudomonadati</taxon>
        <taxon>Thermodesulfobacteriota</taxon>
        <taxon>Desulfobacteria</taxon>
        <taxon>Desulfobacterales</taxon>
        <taxon>Desulfobacteraceae</taxon>
        <taxon>environmental samples</taxon>
    </lineage>
</organism>
<dbReference type="Pfam" id="PF00571">
    <property type="entry name" value="CBS"/>
    <property type="match status" value="2"/>
</dbReference>
<feature type="domain" description="CBS" evidence="3">
    <location>
        <begin position="7"/>
        <end position="64"/>
    </location>
</feature>
<dbReference type="PROSITE" id="PS51371">
    <property type="entry name" value="CBS"/>
    <property type="match status" value="2"/>
</dbReference>
<reference evidence="4" key="1">
    <citation type="submission" date="2019-01" db="EMBL/GenBank/DDBJ databases">
        <authorList>
            <consortium name="Genoscope - CEA"/>
            <person name="William W."/>
        </authorList>
    </citation>
    <scope>NUCLEOTIDE SEQUENCE</scope>
    <source>
        <strain evidence="4">CR-1</strain>
    </source>
</reference>
<gene>
    <name evidence="4" type="ORF">EPICR_160017</name>
</gene>
<dbReference type="PANTHER" id="PTHR43080:SF2">
    <property type="entry name" value="CBS DOMAIN-CONTAINING PROTEIN"/>
    <property type="match status" value="1"/>
</dbReference>
<protein>
    <recommendedName>
        <fullName evidence="3">CBS domain-containing protein</fullName>
    </recommendedName>
</protein>
<evidence type="ECO:0000313" key="4">
    <source>
        <dbReference type="EMBL" id="VEN73355.1"/>
    </source>
</evidence>
<evidence type="ECO:0000256" key="2">
    <source>
        <dbReference type="PROSITE-ProRule" id="PRU00703"/>
    </source>
</evidence>
<dbReference type="Gene3D" id="3.10.580.10">
    <property type="entry name" value="CBS-domain"/>
    <property type="match status" value="1"/>
</dbReference>
<dbReference type="SMART" id="SM00116">
    <property type="entry name" value="CBS"/>
    <property type="match status" value="2"/>
</dbReference>
<dbReference type="CDD" id="cd04584">
    <property type="entry name" value="CBS_pair_AcuB_like"/>
    <property type="match status" value="1"/>
</dbReference>
<sequence length="226" mass="25254">MFVSQSMTQEVVTIDKDADIYDAHRLMGEHRIRHLPVIDSRNLLIGIVTDRDLRSALPQGIYKKGGGKSESEKKVDLKAKDIMSIDPVTISPQLTIQDALLLAQKTRVGALPVVDEANRLTGILSVRDLLRAFINVLGIGEPGTLICIVVEEKIGQMKKIVDAITEENVSMGSILVARYWEEGKRVVFAYLLTLNVTGVKKRLEDVGFELLDPMRWYMDQLPKARA</sequence>
<dbReference type="PANTHER" id="PTHR43080">
    <property type="entry name" value="CBS DOMAIN-CONTAINING PROTEIN CBSX3, MITOCHONDRIAL"/>
    <property type="match status" value="1"/>
</dbReference>
<accession>A0A484HDL0</accession>
<feature type="domain" description="CBS" evidence="3">
    <location>
        <begin position="83"/>
        <end position="141"/>
    </location>
</feature>
<dbReference type="InterPro" id="IPR000644">
    <property type="entry name" value="CBS_dom"/>
</dbReference>
<dbReference type="EMBL" id="CAACVI010000008">
    <property type="protein sequence ID" value="VEN73355.1"/>
    <property type="molecule type" value="Genomic_DNA"/>
</dbReference>
<evidence type="ECO:0000259" key="3">
    <source>
        <dbReference type="PROSITE" id="PS51371"/>
    </source>
</evidence>
<name>A0A484HDL0_9BACT</name>
<dbReference type="AlphaFoldDB" id="A0A484HDL0"/>
<dbReference type="InterPro" id="IPR046342">
    <property type="entry name" value="CBS_dom_sf"/>
</dbReference>